<evidence type="ECO:0000313" key="1">
    <source>
        <dbReference type="EMBL" id="QDU97550.1"/>
    </source>
</evidence>
<dbReference type="Proteomes" id="UP000317648">
    <property type="component" value="Chromosome"/>
</dbReference>
<dbReference type="RefSeq" id="WP_145056316.1">
    <property type="nucleotide sequence ID" value="NZ_CP036433.1"/>
</dbReference>
<reference evidence="1 2" key="1">
    <citation type="submission" date="2019-02" db="EMBL/GenBank/DDBJ databases">
        <title>Deep-cultivation of Planctomycetes and their phenomic and genomic characterization uncovers novel biology.</title>
        <authorList>
            <person name="Wiegand S."/>
            <person name="Jogler M."/>
            <person name="Boedeker C."/>
            <person name="Pinto D."/>
            <person name="Vollmers J."/>
            <person name="Rivas-Marin E."/>
            <person name="Kohn T."/>
            <person name="Peeters S.H."/>
            <person name="Heuer A."/>
            <person name="Rast P."/>
            <person name="Oberbeckmann S."/>
            <person name="Bunk B."/>
            <person name="Jeske O."/>
            <person name="Meyerdierks A."/>
            <person name="Storesund J.E."/>
            <person name="Kallscheuer N."/>
            <person name="Luecker S."/>
            <person name="Lage O.M."/>
            <person name="Pohl T."/>
            <person name="Merkel B.J."/>
            <person name="Hornburger P."/>
            <person name="Mueller R.-W."/>
            <person name="Bruemmer F."/>
            <person name="Labrenz M."/>
            <person name="Spormann A.M."/>
            <person name="Op den Camp H."/>
            <person name="Overmann J."/>
            <person name="Amann R."/>
            <person name="Jetten M.S.M."/>
            <person name="Mascher T."/>
            <person name="Medema M.H."/>
            <person name="Devos D.P."/>
            <person name="Kaster A.-K."/>
            <person name="Ovreas L."/>
            <person name="Rohde M."/>
            <person name="Galperin M.Y."/>
            <person name="Jogler C."/>
        </authorList>
    </citation>
    <scope>NUCLEOTIDE SEQUENCE [LARGE SCALE GENOMIC DNA]</scope>
    <source>
        <strain evidence="1 2">Pla85_3_4</strain>
    </source>
</reference>
<sequence>MTLESQFPAQRFANEYGLVDGVAMHALHGDQFKIPPPVLKKHVDVGHFVELRLDSPRFSVHEEDAAHCVCPSCQGEASQPILSHEHPDSIAPAPRPALPARGWGEDFWVQVTEREGAFFAGVVDNWLVESRLHGLQQGDTILFRDDHLLAVHGSHRLQLVAQMDDADLKRLAEWLGEQHPE</sequence>
<organism evidence="1 2">
    <name type="scientific">Lignipirellula cremea</name>
    <dbReference type="NCBI Taxonomy" id="2528010"/>
    <lineage>
        <taxon>Bacteria</taxon>
        <taxon>Pseudomonadati</taxon>
        <taxon>Planctomycetota</taxon>
        <taxon>Planctomycetia</taxon>
        <taxon>Pirellulales</taxon>
        <taxon>Pirellulaceae</taxon>
        <taxon>Lignipirellula</taxon>
    </lineage>
</organism>
<name>A0A518E0C5_9BACT</name>
<dbReference type="OrthoDB" id="267008at2"/>
<accession>A0A518E0C5</accession>
<protein>
    <submittedName>
        <fullName evidence="1">Uncharacterized protein</fullName>
    </submittedName>
</protein>
<evidence type="ECO:0000313" key="2">
    <source>
        <dbReference type="Proteomes" id="UP000317648"/>
    </source>
</evidence>
<dbReference type="KEGG" id="lcre:Pla8534_53980"/>
<proteinExistence type="predicted"/>
<dbReference type="AlphaFoldDB" id="A0A518E0C5"/>
<gene>
    <name evidence="1" type="ORF">Pla8534_53980</name>
</gene>
<keyword evidence="2" id="KW-1185">Reference proteome</keyword>
<dbReference type="EMBL" id="CP036433">
    <property type="protein sequence ID" value="QDU97550.1"/>
    <property type="molecule type" value="Genomic_DNA"/>
</dbReference>